<name>A0A4Y6E718_9CAUD</name>
<evidence type="ECO:0000313" key="1">
    <source>
        <dbReference type="EMBL" id="QDF14207.1"/>
    </source>
</evidence>
<evidence type="ECO:0000313" key="2">
    <source>
        <dbReference type="Proteomes" id="UP000317085"/>
    </source>
</evidence>
<organism evidence="1 2">
    <name type="scientific">Microbacterium phage IAmGroot</name>
    <dbReference type="NCBI Taxonomy" id="2588486"/>
    <lineage>
        <taxon>Viruses</taxon>
        <taxon>Duplodnaviria</taxon>
        <taxon>Heunggongvirae</taxon>
        <taxon>Uroviricota</taxon>
        <taxon>Caudoviricetes</taxon>
        <taxon>Casidaviridae</taxon>
        <taxon>Gardenstatevirus</taxon>
        <taxon>Gardenstatevirus iamgroot</taxon>
    </lineage>
</organism>
<gene>
    <name evidence="1" type="primary">34</name>
    <name evidence="1" type="ORF">SEA_IAMGROOT_34</name>
</gene>
<accession>A0A4Y6E718</accession>
<keyword evidence="2" id="KW-1185">Reference proteome</keyword>
<reference evidence="2" key="1">
    <citation type="submission" date="2019-05" db="EMBL/GenBank/DDBJ databases">
        <authorList>
            <person name="Matney K."/>
            <person name="Lacafta O."/>
            <person name="Ahmed J."/>
            <person name="Anderson S."/>
            <person name="Assadpour T."/>
            <person name="Espinosa K."/>
            <person name="Gadsden T."/>
            <person name="Graham A."/>
            <person name="Hajjar W."/>
            <person name="Howard T."/>
            <person name="Matsen K."/>
            <person name="Osu J."/>
            <person name="Rup E."/>
            <person name="Sang H."/>
            <person name="Wadi S."/>
            <person name="McNeal J."/>
            <person name="Temple L."/>
        </authorList>
    </citation>
    <scope>NUCLEOTIDE SEQUENCE [LARGE SCALE GENOMIC DNA]</scope>
</reference>
<sequence>MNPTITPGVYLDREGDTWAVLADGFTLQLSQREPAADALHAHHGGALPVAAIAEHARHGGVRVELVALAFGPLTPLHLFEAAA</sequence>
<protein>
    <submittedName>
        <fullName evidence="1">Uncharacterized protein</fullName>
    </submittedName>
</protein>
<proteinExistence type="predicted"/>
<dbReference type="Proteomes" id="UP000317085">
    <property type="component" value="Segment"/>
</dbReference>
<dbReference type="EMBL" id="MK880124">
    <property type="protein sequence ID" value="QDF14207.1"/>
    <property type="molecule type" value="Genomic_DNA"/>
</dbReference>